<feature type="compositionally biased region" description="Low complexity" evidence="1">
    <location>
        <begin position="12"/>
        <end position="23"/>
    </location>
</feature>
<reference evidence="3" key="1">
    <citation type="journal article" date="2013" name="Nat. Genet.">
        <title>The duck genome and transcriptome provide insight into an avian influenza virus reservoir species.</title>
        <authorList>
            <person name="Huang Y."/>
            <person name="Li Y."/>
            <person name="Burt D.W."/>
            <person name="Chen H."/>
            <person name="Zhang Y."/>
            <person name="Qian W."/>
            <person name="Kim H."/>
            <person name="Gan S."/>
            <person name="Zhao Y."/>
            <person name="Li J."/>
            <person name="Yi K."/>
            <person name="Feng H."/>
            <person name="Zhu P."/>
            <person name="Li B."/>
            <person name="Liu Q."/>
            <person name="Fairley S."/>
            <person name="Magor K.E."/>
            <person name="Du Z."/>
            <person name="Hu X."/>
            <person name="Goodman L."/>
            <person name="Tafer H."/>
            <person name="Vignal A."/>
            <person name="Lee T."/>
            <person name="Kim K.W."/>
            <person name="Sheng Z."/>
            <person name="An Y."/>
            <person name="Searle S."/>
            <person name="Herrero J."/>
            <person name="Groenen M.A."/>
            <person name="Crooijmans R.P."/>
            <person name="Faraut T."/>
            <person name="Cai Q."/>
            <person name="Webster R.G."/>
            <person name="Aldridge J.R."/>
            <person name="Warren W.C."/>
            <person name="Bartschat S."/>
            <person name="Kehr S."/>
            <person name="Marz M."/>
            <person name="Stadler P.F."/>
            <person name="Smith J."/>
            <person name="Kraus R.H."/>
            <person name="Zhao Y."/>
            <person name="Ren L."/>
            <person name="Fei J."/>
            <person name="Morisson M."/>
            <person name="Kaiser P."/>
            <person name="Griffin D.K."/>
            <person name="Rao M."/>
            <person name="Pitel F."/>
            <person name="Wang J."/>
            <person name="Li N."/>
        </authorList>
    </citation>
    <scope>NUCLEOTIDE SEQUENCE [LARGE SCALE GENOMIC DNA]</scope>
</reference>
<proteinExistence type="predicted"/>
<feature type="region of interest" description="Disordered" evidence="1">
    <location>
        <begin position="401"/>
        <end position="420"/>
    </location>
</feature>
<protein>
    <submittedName>
        <fullName evidence="2">Uncharacterized protein</fullName>
    </submittedName>
</protein>
<feature type="region of interest" description="Disordered" evidence="1">
    <location>
        <begin position="493"/>
        <end position="527"/>
    </location>
</feature>
<organism evidence="2 3">
    <name type="scientific">Anas platyrhynchos</name>
    <name type="common">Mallard</name>
    <name type="synonym">Anas boschas</name>
    <dbReference type="NCBI Taxonomy" id="8839"/>
    <lineage>
        <taxon>Eukaryota</taxon>
        <taxon>Metazoa</taxon>
        <taxon>Chordata</taxon>
        <taxon>Craniata</taxon>
        <taxon>Vertebrata</taxon>
        <taxon>Euteleostomi</taxon>
        <taxon>Archelosauria</taxon>
        <taxon>Archosauria</taxon>
        <taxon>Dinosauria</taxon>
        <taxon>Saurischia</taxon>
        <taxon>Theropoda</taxon>
        <taxon>Coelurosauria</taxon>
        <taxon>Aves</taxon>
        <taxon>Neognathae</taxon>
        <taxon>Galloanserae</taxon>
        <taxon>Anseriformes</taxon>
        <taxon>Anatidae</taxon>
        <taxon>Anatinae</taxon>
        <taxon>Anas</taxon>
    </lineage>
</organism>
<evidence type="ECO:0000313" key="3">
    <source>
        <dbReference type="Proteomes" id="UP000296049"/>
    </source>
</evidence>
<feature type="region of interest" description="Disordered" evidence="1">
    <location>
        <begin position="224"/>
        <end position="265"/>
    </location>
</feature>
<accession>R0KUK2</accession>
<name>R0KUK2_ANAPL</name>
<dbReference type="EMBL" id="KB743822">
    <property type="protein sequence ID" value="EOA96953.1"/>
    <property type="molecule type" value="Genomic_DNA"/>
</dbReference>
<evidence type="ECO:0000256" key="1">
    <source>
        <dbReference type="SAM" id="MobiDB-lite"/>
    </source>
</evidence>
<gene>
    <name evidence="2" type="ORF">Anapl_11377</name>
</gene>
<keyword evidence="3" id="KW-1185">Reference proteome</keyword>
<feature type="region of interest" description="Disordered" evidence="1">
    <location>
        <begin position="1"/>
        <end position="69"/>
    </location>
</feature>
<dbReference type="Proteomes" id="UP000296049">
    <property type="component" value="Unassembled WGS sequence"/>
</dbReference>
<sequence length="598" mass="63171">MLGGLMLPQTFASAPSQAPAGAAARKRRPGQLRLQPVKPQSIYSPEQTRRSHGGVTSAHRGKNTLFQPLTHPLHGRCQARGWLDPVCQQPGEPRGTEQRGLLRVAVTHASSPGFVLIQSFIHPLPCSSEASRSSHELLLFPPARGAGAPHHKPRMLVPFCSSWGELGALRALHHHRGAHLHPSVPHGALAAPAVPCTWPGGRRGDTRHLPLPPATSTRVNLCHQELPPTTDTPRLSPPWHPGTRSAAGEPHGGPGPPSIHPTQVHRSTLSGQGRYFVSSKTAGPSSTAVISAGNTAQLPQVLSLGVRVMEQARLPLGHETGPGASSGDILPPPPRGTRAVGHNRGDLDPALHLCAPCCREGQAQSRVRHQPGVAQEAKDESCSGDALGTRVALGTWAGGRGHRRIQRPQGPVAGEDPAWQRRRGRSCPAWRSFSSFFESRRDLLCWIGGRQQRRGSGAVVMDDVTPFPNACAVGGGAPSTVTSAVERARAHPAQHQGAGCPREHGPGPEILQHPAPGAGTRDNATSTRHNTLLPQLPLAIPVPGGGPGQGQGWGPLPSYCSDPSTTHTLLISSILAPTEQPHGIAPVLFWSRTPDQGC</sequence>
<evidence type="ECO:0000313" key="2">
    <source>
        <dbReference type="EMBL" id="EOA96953.1"/>
    </source>
</evidence>
<dbReference type="AlphaFoldDB" id="R0KUK2"/>